<proteinExistence type="predicted"/>
<dbReference type="Proteomes" id="UP000439903">
    <property type="component" value="Unassembled WGS sequence"/>
</dbReference>
<keyword evidence="1" id="KW-0732">Signal</keyword>
<evidence type="ECO:0000256" key="1">
    <source>
        <dbReference type="SAM" id="SignalP"/>
    </source>
</evidence>
<gene>
    <name evidence="2" type="ORF">F8M41_001904</name>
</gene>
<comment type="caution">
    <text evidence="2">The sequence shown here is derived from an EMBL/GenBank/DDBJ whole genome shotgun (WGS) entry which is preliminary data.</text>
</comment>
<evidence type="ECO:0000313" key="2">
    <source>
        <dbReference type="EMBL" id="KAF0452379.1"/>
    </source>
</evidence>
<evidence type="ECO:0000313" key="3">
    <source>
        <dbReference type="Proteomes" id="UP000439903"/>
    </source>
</evidence>
<feature type="signal peptide" evidence="1">
    <location>
        <begin position="1"/>
        <end position="19"/>
    </location>
</feature>
<dbReference type="EMBL" id="WTPW01001159">
    <property type="protein sequence ID" value="KAF0452379.1"/>
    <property type="molecule type" value="Genomic_DNA"/>
</dbReference>
<dbReference type="AlphaFoldDB" id="A0A8H3XDN3"/>
<accession>A0A8H3XDN3</accession>
<protein>
    <submittedName>
        <fullName evidence="2">88 kDa immunoreactive mannoprotein mp88</fullName>
    </submittedName>
</protein>
<feature type="chain" id="PRO_5034486724" evidence="1">
    <location>
        <begin position="20"/>
        <end position="178"/>
    </location>
</feature>
<sequence length="178" mass="19128">MTKLSSLIFILAVITSIHAIAVNVNKLDIRDEGDPMTVTVENETVFCSFLPRVSGQTISSSESNAVAYCTQNTTNAPNARIFPDGFILTKHFASGDGYVQITGLINRSIYVVPNDGGGQYDIKAPVGANCTGYDSFVNLVEPDVGRFCIRCCKKTVSDKCPRGRSEAGCESIIPGTYS</sequence>
<name>A0A8H3XDN3_GIGMA</name>
<organism evidence="2 3">
    <name type="scientific">Gigaspora margarita</name>
    <dbReference type="NCBI Taxonomy" id="4874"/>
    <lineage>
        <taxon>Eukaryota</taxon>
        <taxon>Fungi</taxon>
        <taxon>Fungi incertae sedis</taxon>
        <taxon>Mucoromycota</taxon>
        <taxon>Glomeromycotina</taxon>
        <taxon>Glomeromycetes</taxon>
        <taxon>Diversisporales</taxon>
        <taxon>Gigasporaceae</taxon>
        <taxon>Gigaspora</taxon>
    </lineage>
</organism>
<dbReference type="OrthoDB" id="3044029at2759"/>
<keyword evidence="3" id="KW-1185">Reference proteome</keyword>
<reference evidence="2 3" key="1">
    <citation type="journal article" date="2019" name="Environ. Microbiol.">
        <title>At the nexus of three kingdoms: the genome of the mycorrhizal fungus Gigaspora margarita provides insights into plant, endobacterial and fungal interactions.</title>
        <authorList>
            <person name="Venice F."/>
            <person name="Ghignone S."/>
            <person name="Salvioli di Fossalunga A."/>
            <person name="Amselem J."/>
            <person name="Novero M."/>
            <person name="Xianan X."/>
            <person name="Sedzielewska Toro K."/>
            <person name="Morin E."/>
            <person name="Lipzen A."/>
            <person name="Grigoriev I.V."/>
            <person name="Henrissat B."/>
            <person name="Martin F.M."/>
            <person name="Bonfante P."/>
        </authorList>
    </citation>
    <scope>NUCLEOTIDE SEQUENCE [LARGE SCALE GENOMIC DNA]</scope>
    <source>
        <strain evidence="2 3">BEG34</strain>
    </source>
</reference>